<dbReference type="EMBL" id="JBHTJA010000001">
    <property type="protein sequence ID" value="MFD0898883.1"/>
    <property type="molecule type" value="Genomic_DNA"/>
</dbReference>
<feature type="signal peptide" evidence="4">
    <location>
        <begin position="1"/>
        <end position="20"/>
    </location>
</feature>
<evidence type="ECO:0000256" key="4">
    <source>
        <dbReference type="SAM" id="SignalP"/>
    </source>
</evidence>
<feature type="region of interest" description="Disordered" evidence="3">
    <location>
        <begin position="27"/>
        <end position="52"/>
    </location>
</feature>
<evidence type="ECO:0000313" key="6">
    <source>
        <dbReference type="EMBL" id="MFD0898883.1"/>
    </source>
</evidence>
<evidence type="ECO:0000256" key="1">
    <source>
        <dbReference type="ARBA" id="ARBA00023239"/>
    </source>
</evidence>
<dbReference type="InterPro" id="IPR012334">
    <property type="entry name" value="Pectin_lyas_fold"/>
</dbReference>
<comment type="caution">
    <text evidence="6">The sequence shown here is derived from an EMBL/GenBank/DDBJ whole genome shotgun (WGS) entry which is preliminary data.</text>
</comment>
<keyword evidence="4" id="KW-0732">Signal</keyword>
<evidence type="ECO:0000259" key="5">
    <source>
        <dbReference type="SMART" id="SM00656"/>
    </source>
</evidence>
<dbReference type="InterPro" id="IPR011050">
    <property type="entry name" value="Pectin_lyase_fold/virulence"/>
</dbReference>
<dbReference type="SMART" id="SM00656">
    <property type="entry name" value="Amb_all"/>
    <property type="match status" value="1"/>
</dbReference>
<dbReference type="Gene3D" id="2.160.20.10">
    <property type="entry name" value="Single-stranded right-handed beta-helix, Pectin lyase-like"/>
    <property type="match status" value="1"/>
</dbReference>
<feature type="chain" id="PRO_5045889936" evidence="4">
    <location>
        <begin position="21"/>
        <end position="332"/>
    </location>
</feature>
<dbReference type="PANTHER" id="PTHR31683:SF18">
    <property type="entry name" value="PECTATE LYASE 21-RELATED"/>
    <property type="match status" value="1"/>
</dbReference>
<evidence type="ECO:0000256" key="2">
    <source>
        <dbReference type="RuleBase" id="RU361173"/>
    </source>
</evidence>
<dbReference type="InterPro" id="IPR045032">
    <property type="entry name" value="PEL"/>
</dbReference>
<dbReference type="Pfam" id="PF00544">
    <property type="entry name" value="Pectate_lyase_4"/>
    <property type="match status" value="1"/>
</dbReference>
<dbReference type="InterPro" id="IPR002022">
    <property type="entry name" value="Pec_lyase"/>
</dbReference>
<protein>
    <submittedName>
        <fullName evidence="6">Polysaccharide lyase family 1 protein</fullName>
    </submittedName>
</protein>
<reference evidence="7" key="1">
    <citation type="journal article" date="2019" name="Int. J. Syst. Evol. Microbiol.">
        <title>The Global Catalogue of Microorganisms (GCM) 10K type strain sequencing project: providing services to taxonomists for standard genome sequencing and annotation.</title>
        <authorList>
            <consortium name="The Broad Institute Genomics Platform"/>
            <consortium name="The Broad Institute Genome Sequencing Center for Infectious Disease"/>
            <person name="Wu L."/>
            <person name="Ma J."/>
        </authorList>
    </citation>
    <scope>NUCLEOTIDE SEQUENCE [LARGE SCALE GENOMIC DNA]</scope>
    <source>
        <strain evidence="7">JCM 31202</strain>
    </source>
</reference>
<comment type="similarity">
    <text evidence="2">Belongs to the polysaccharide lyase 1 family.</text>
</comment>
<keyword evidence="2" id="KW-0964">Secreted</keyword>
<organism evidence="6 7">
    <name type="scientific">Actinomadura sediminis</name>
    <dbReference type="NCBI Taxonomy" id="1038904"/>
    <lineage>
        <taxon>Bacteria</taxon>
        <taxon>Bacillati</taxon>
        <taxon>Actinomycetota</taxon>
        <taxon>Actinomycetes</taxon>
        <taxon>Streptosporangiales</taxon>
        <taxon>Thermomonosporaceae</taxon>
        <taxon>Actinomadura</taxon>
    </lineage>
</organism>
<feature type="domain" description="Pectate lyase" evidence="5">
    <location>
        <begin position="65"/>
        <end position="270"/>
    </location>
</feature>
<evidence type="ECO:0000256" key="3">
    <source>
        <dbReference type="SAM" id="MobiDB-lite"/>
    </source>
</evidence>
<proteinExistence type="inferred from homology"/>
<keyword evidence="2" id="KW-0119">Carbohydrate metabolism</keyword>
<accession>A0ABW3EEV9</accession>
<dbReference type="GO" id="GO:0016829">
    <property type="term" value="F:lyase activity"/>
    <property type="evidence" value="ECO:0007669"/>
    <property type="project" value="UniProtKB-KW"/>
</dbReference>
<sequence>MIKKSLLVGTLAAAAAAAGAVVAPTAADDPRTAVRTRTAAAPAPASASAGPVGFASMNGGTTGGAAGATVTASTAAQLAAYATARVPYVIRITGTVRVPGMQRVGSDKTIVGVGASGRITGGGLNVSGARNVVIRNLTFSGASDDAINVERSTNVWIDHNDLSGAADGLTDVKRGSDYVTVSWNRYHDHDKTALLGHSDDNGAEDRGRLRVTYVHNWFDGTNQRHPRVRFANPVHVLNNYYRDIGGYGVASTEGAGVLVEANHFENVEEPTSVREGSSGEGNFRILNNRLVGSGRPVDRNPWAVAAIPYRYTPESAASVKATVMAGAGVGKV</sequence>
<name>A0ABW3EEV9_9ACTN</name>
<keyword evidence="2" id="KW-0624">Polysaccharide degradation</keyword>
<keyword evidence="1 2" id="KW-0456">Lyase</keyword>
<keyword evidence="7" id="KW-1185">Reference proteome</keyword>
<gene>
    <name evidence="6" type="ORF">ACFQ11_00560</name>
</gene>
<dbReference type="InterPro" id="IPR006626">
    <property type="entry name" value="PbH1"/>
</dbReference>
<dbReference type="SUPFAM" id="SSF51126">
    <property type="entry name" value="Pectin lyase-like"/>
    <property type="match status" value="1"/>
</dbReference>
<comment type="subcellular location">
    <subcellularLocation>
        <location evidence="2">Secreted</location>
    </subcellularLocation>
</comment>
<dbReference type="Proteomes" id="UP001596972">
    <property type="component" value="Unassembled WGS sequence"/>
</dbReference>
<evidence type="ECO:0000313" key="7">
    <source>
        <dbReference type="Proteomes" id="UP001596972"/>
    </source>
</evidence>
<dbReference type="PANTHER" id="PTHR31683">
    <property type="entry name" value="PECTATE LYASE 18-RELATED"/>
    <property type="match status" value="1"/>
</dbReference>
<dbReference type="SMART" id="SM00710">
    <property type="entry name" value="PbH1"/>
    <property type="match status" value="4"/>
</dbReference>
<dbReference type="RefSeq" id="WP_378295676.1">
    <property type="nucleotide sequence ID" value="NZ_JBHTJA010000001.1"/>
</dbReference>